<evidence type="ECO:0000256" key="9">
    <source>
        <dbReference type="ARBA" id="ARBA00047777"/>
    </source>
</evidence>
<dbReference type="PANTHER" id="PTHR12741">
    <property type="entry name" value="LYST-INTERACTING PROTEIN LIP5 DOPAMINE RESPONSIVE PROTEIN DRG-1"/>
    <property type="match status" value="1"/>
</dbReference>
<evidence type="ECO:0000256" key="3">
    <source>
        <dbReference type="ARBA" id="ARBA00012589"/>
    </source>
</evidence>
<accession>A0AB34JPB1</accession>
<protein>
    <recommendedName>
        <fullName evidence="3">1,3-beta-glucan synthase</fullName>
        <ecNumber evidence="3">2.4.1.34</ecNumber>
    </recommendedName>
</protein>
<dbReference type="Proteomes" id="UP001515480">
    <property type="component" value="Unassembled WGS sequence"/>
</dbReference>
<keyword evidence="6 11" id="KW-0812">Transmembrane</keyword>
<feature type="transmembrane region" description="Helical" evidence="11">
    <location>
        <begin position="417"/>
        <end position="437"/>
    </location>
</feature>
<feature type="region of interest" description="Disordered" evidence="10">
    <location>
        <begin position="50"/>
        <end position="81"/>
    </location>
</feature>
<name>A0AB34JPB1_PRYPA</name>
<comment type="catalytic activity">
    <reaction evidence="9">
        <text>[(1-&gt;3)-beta-D-glucosyl](n) + UDP-alpha-D-glucose = [(1-&gt;3)-beta-D-glucosyl](n+1) + UDP + H(+)</text>
        <dbReference type="Rhea" id="RHEA:21476"/>
        <dbReference type="Rhea" id="RHEA-COMP:11146"/>
        <dbReference type="Rhea" id="RHEA-COMP:14303"/>
        <dbReference type="ChEBI" id="CHEBI:15378"/>
        <dbReference type="ChEBI" id="CHEBI:37671"/>
        <dbReference type="ChEBI" id="CHEBI:58223"/>
        <dbReference type="ChEBI" id="CHEBI:58885"/>
        <dbReference type="EC" id="2.4.1.34"/>
    </reaction>
</comment>
<comment type="subcellular location">
    <subcellularLocation>
        <location evidence="1">Membrane</location>
        <topology evidence="1">Multi-pass membrane protein</topology>
    </subcellularLocation>
</comment>
<dbReference type="PANTHER" id="PTHR12741:SF48">
    <property type="entry name" value="1,3-BETA-GLUCAN SYNTHASE COMPONENT FKS1-RELATED"/>
    <property type="match status" value="1"/>
</dbReference>
<dbReference type="EC" id="2.4.1.34" evidence="3"/>
<evidence type="ECO:0000256" key="2">
    <source>
        <dbReference type="ARBA" id="ARBA00009040"/>
    </source>
</evidence>
<evidence type="ECO:0000256" key="1">
    <source>
        <dbReference type="ARBA" id="ARBA00004141"/>
    </source>
</evidence>
<keyword evidence="5" id="KW-0808">Transferase</keyword>
<dbReference type="Pfam" id="PF02364">
    <property type="entry name" value="Glucan_synthase"/>
    <property type="match status" value="2"/>
</dbReference>
<dbReference type="GO" id="GO:0003843">
    <property type="term" value="F:1,3-beta-D-glucan synthase activity"/>
    <property type="evidence" value="ECO:0007669"/>
    <property type="project" value="UniProtKB-EC"/>
</dbReference>
<feature type="transmembrane region" description="Helical" evidence="11">
    <location>
        <begin position="645"/>
        <end position="671"/>
    </location>
</feature>
<comment type="caution">
    <text evidence="13">The sequence shown here is derived from an EMBL/GenBank/DDBJ whole genome shotgun (WGS) entry which is preliminary data.</text>
</comment>
<dbReference type="InterPro" id="IPR026899">
    <property type="entry name" value="FKS1-like_dom1"/>
</dbReference>
<sequence>MPARLHYTVRSTKNSNFPVNTKSNGQSILLSTLGSDASLAAPSVVPTSSSVVNSVAPSEGLPSEGASDNLPSEGALQRSDDGELVVPAPAKLFTMPGARLHSVSASDVLKNILPIGQNLSKLFGFQVYCDGQKSNCGNQVEHLSQVLKLRMDRSGIADPDLALQNAAAELFDKVLANYSRWMSHVKLQQFASSEIIDAEHKHRSHLSRSRSEQLLLDSADSVNKQLPLSAMSGDAWELIGMWTRFSSAQDESIWLCNARLHQLMLWYLIWGEAGNIRHMPEALNFIMYCATNALLLPSDSPWQLATFAQEDAPNNGQYEKEDFLNSIVMPFYKILHREIKDKAKIPVSNRIMYDDLNETFWSVEGVHGLLPEGLKPGAAQGTYKHFRENIMARVQENNSYFGKTYFEARGLAQLYQVFYRVYLLHAVLLHLSVVVAVHGFEWRALATWVITHALLKILRCIIFLYIVWPLKRKGECWSFFIHGAARILFFLAVPALYLLEMVPRRFNRGCLPPTEWCTHYFSNGIAHDQVSTCVANGIDYLVEFCKDCEPTSANAPLHCVELSRFAHDCLDKCDSTTKYDVRGLFQFVATVYTVIFAGSAVIFTRPGSIADFTWEQRDSKTAPIGLHKPYIGTTDLLRVPFRTALLYYCVWGVCLTSKVLFGYYCIIWPLVSPISYILNSDYSCWTPWYDDNLANPACALTSEDSTMRGVRSVVLKGMIVVSRLSVPLLMYFWDTYLWFSWTIGLFSTALGWWIGMGKVNSWSILIKTFAESCSLFNQVMLSEMEPSIGACEAEGVKILSVREMDPVHYTSSPSTLSIEPRSAAWQRWGLTWNEIVRSLRARDLLSNTESDDLLFSFLRQPDHQAFFETPDYVVFPTMLTAPIFFDHRANKFQLQHYPHTSRALLQARDLVAWLLCSLGLVEIGKRRDLLYHLSTLTMHVARLLRSRPEDGVHALLDLRKKIIVLLTTLHTLSEAISTSSPELMPCAPASEPQHQETQDHEHEAMQVEREFVLVLDSIKCLASAGHITGMEATVYSRAEVGKTKEVDALGAYRQLRSLVLLARLRETHLWQKARSVVQGKACNEVLKCLHRWFTTANPGSQPINPEAQRQLIFFCNSLHNRWMPKAVPVRKMRTCTTFTPHYLEDVSFSAASLKSLGDDGVNLENLLQALYANDWQNLCERMGVRGDSNHPVPSEALEEWASDRGQTLSRTVRGVMLYATALRIQARLEGVPEDDLETLVASKFEYVVTCQSYMTLQTSEVASQKWMAKSIDKLLEQYHENLKVAYVENKTPAAYYSVLLGFDPKEEEEEKRVKVLFKVKLPGNPILGEGKPENQNHAIIFTRGEYLQTLDMNQDNYLGEALKLRNMLECFKGNIRIVGCREHIFSQDGGAVAAFAASTEFVFGTVLQRFLAYPLCVRFHYGHPDVWDKQWAISNGGVSKASKSLHLSEDIFAGFNCIMRGGGVVYQEFIHVGKGRDMGFNAVNGFEQKISSGNSLQCTSRELYRLGKYLDLPRLMSFYFTSAGFFITSKMMTVTIKMMLFCYLVVALLRSERLNLIQSTTETGELVFTPEWDTPRPDGAGRRQMSEAFPSTFFYNESLGFVGQLEEQLEQVRNNWNVDLNGSDVQTVQAVWPITAYESSLGLVQLGFFAVLPMT</sequence>
<feature type="transmembrane region" description="Helical" evidence="11">
    <location>
        <begin position="738"/>
        <end position="755"/>
    </location>
</feature>
<evidence type="ECO:0000259" key="12">
    <source>
        <dbReference type="SMART" id="SM01205"/>
    </source>
</evidence>
<dbReference type="SUPFAM" id="SSF53448">
    <property type="entry name" value="Nucleotide-diphospho-sugar transferases"/>
    <property type="match status" value="1"/>
</dbReference>
<proteinExistence type="inferred from homology"/>
<feature type="domain" description="1,3-beta-glucan synthase component FKS1-like" evidence="12">
    <location>
        <begin position="257"/>
        <end position="373"/>
    </location>
</feature>
<feature type="transmembrane region" description="Helical" evidence="11">
    <location>
        <begin position="1518"/>
        <end position="1549"/>
    </location>
</feature>
<evidence type="ECO:0000256" key="8">
    <source>
        <dbReference type="ARBA" id="ARBA00023136"/>
    </source>
</evidence>
<evidence type="ECO:0000256" key="4">
    <source>
        <dbReference type="ARBA" id="ARBA00022676"/>
    </source>
</evidence>
<keyword evidence="4" id="KW-0328">Glycosyltransferase</keyword>
<gene>
    <name evidence="13" type="ORF">AB1Y20_018215</name>
</gene>
<keyword evidence="8 11" id="KW-0472">Membrane</keyword>
<dbReference type="InterPro" id="IPR003440">
    <property type="entry name" value="Glyco_trans_48_dom"/>
</dbReference>
<dbReference type="InterPro" id="IPR029044">
    <property type="entry name" value="Nucleotide-diphossugar_trans"/>
</dbReference>
<dbReference type="Pfam" id="PF14288">
    <property type="entry name" value="FKS1_dom1"/>
    <property type="match status" value="1"/>
</dbReference>
<evidence type="ECO:0000256" key="11">
    <source>
        <dbReference type="SAM" id="Phobius"/>
    </source>
</evidence>
<keyword evidence="14" id="KW-1185">Reference proteome</keyword>
<feature type="transmembrane region" description="Helical" evidence="11">
    <location>
        <begin position="584"/>
        <end position="604"/>
    </location>
</feature>
<dbReference type="SMART" id="SM01205">
    <property type="entry name" value="FKS1_dom1"/>
    <property type="match status" value="1"/>
</dbReference>
<dbReference type="GO" id="GO:0005886">
    <property type="term" value="C:plasma membrane"/>
    <property type="evidence" value="ECO:0007669"/>
    <property type="project" value="TreeGrafter"/>
</dbReference>
<evidence type="ECO:0000256" key="5">
    <source>
        <dbReference type="ARBA" id="ARBA00022679"/>
    </source>
</evidence>
<evidence type="ECO:0000256" key="6">
    <source>
        <dbReference type="ARBA" id="ARBA00022692"/>
    </source>
</evidence>
<evidence type="ECO:0000313" key="13">
    <source>
        <dbReference type="EMBL" id="KAL1523265.1"/>
    </source>
</evidence>
<dbReference type="GO" id="GO:0006075">
    <property type="term" value="P:(1-&gt;3)-beta-D-glucan biosynthetic process"/>
    <property type="evidence" value="ECO:0007669"/>
    <property type="project" value="InterPro"/>
</dbReference>
<evidence type="ECO:0000256" key="7">
    <source>
        <dbReference type="ARBA" id="ARBA00022989"/>
    </source>
</evidence>
<keyword evidence="7 11" id="KW-1133">Transmembrane helix</keyword>
<dbReference type="EMBL" id="JBGBPQ010000006">
    <property type="protein sequence ID" value="KAL1523265.1"/>
    <property type="molecule type" value="Genomic_DNA"/>
</dbReference>
<comment type="similarity">
    <text evidence="2">Belongs to the glycosyltransferase 48 family.</text>
</comment>
<feature type="transmembrane region" description="Helical" evidence="11">
    <location>
        <begin position="444"/>
        <end position="467"/>
    </location>
</feature>
<dbReference type="GO" id="GO:0000148">
    <property type="term" value="C:1,3-beta-D-glucan synthase complex"/>
    <property type="evidence" value="ECO:0007669"/>
    <property type="project" value="InterPro"/>
</dbReference>
<evidence type="ECO:0000256" key="10">
    <source>
        <dbReference type="SAM" id="MobiDB-lite"/>
    </source>
</evidence>
<reference evidence="13 14" key="1">
    <citation type="journal article" date="2024" name="Science">
        <title>Giant polyketide synthase enzymes in the biosynthesis of giant marine polyether toxins.</title>
        <authorList>
            <person name="Fallon T.R."/>
            <person name="Shende V.V."/>
            <person name="Wierzbicki I.H."/>
            <person name="Pendleton A.L."/>
            <person name="Watervoot N.F."/>
            <person name="Auber R.P."/>
            <person name="Gonzalez D.J."/>
            <person name="Wisecaver J.H."/>
            <person name="Moore B.S."/>
        </authorList>
    </citation>
    <scope>NUCLEOTIDE SEQUENCE [LARGE SCALE GENOMIC DNA]</scope>
    <source>
        <strain evidence="13 14">12B1</strain>
    </source>
</reference>
<feature type="transmembrane region" description="Helical" evidence="11">
    <location>
        <begin position="479"/>
        <end position="499"/>
    </location>
</feature>
<evidence type="ECO:0000313" key="14">
    <source>
        <dbReference type="Proteomes" id="UP001515480"/>
    </source>
</evidence>
<organism evidence="13 14">
    <name type="scientific">Prymnesium parvum</name>
    <name type="common">Toxic golden alga</name>
    <dbReference type="NCBI Taxonomy" id="97485"/>
    <lineage>
        <taxon>Eukaryota</taxon>
        <taxon>Haptista</taxon>
        <taxon>Haptophyta</taxon>
        <taxon>Prymnesiophyceae</taxon>
        <taxon>Prymnesiales</taxon>
        <taxon>Prymnesiaceae</taxon>
        <taxon>Prymnesium</taxon>
    </lineage>
</organism>